<dbReference type="VEuPathDB" id="TrichDB:TVAGG3_0910380"/>
<proteinExistence type="predicted"/>
<feature type="region of interest" description="Disordered" evidence="2">
    <location>
        <begin position="451"/>
        <end position="471"/>
    </location>
</feature>
<gene>
    <name evidence="3" type="ORF">TVAG_016240</name>
</gene>
<dbReference type="SMR" id="A2DP94"/>
<dbReference type="Proteomes" id="UP000001542">
    <property type="component" value="Unassembled WGS sequence"/>
</dbReference>
<reference evidence="3" key="1">
    <citation type="submission" date="2006-10" db="EMBL/GenBank/DDBJ databases">
        <authorList>
            <person name="Amadeo P."/>
            <person name="Zhao Q."/>
            <person name="Wortman J."/>
            <person name="Fraser-Liggett C."/>
            <person name="Carlton J."/>
        </authorList>
    </citation>
    <scope>NUCLEOTIDE SEQUENCE</scope>
    <source>
        <strain evidence="3">G3</strain>
    </source>
</reference>
<dbReference type="RefSeq" id="XP_001329929.1">
    <property type="nucleotide sequence ID" value="XM_001329894.1"/>
</dbReference>
<evidence type="ECO:0000256" key="1">
    <source>
        <dbReference type="SAM" id="Coils"/>
    </source>
</evidence>
<dbReference type="InParanoid" id="A2DP94"/>
<dbReference type="VEuPathDB" id="TrichDB:TVAG_016240"/>
<dbReference type="KEGG" id="tva:4775814"/>
<sequence length="671" mass="77426">MIFPYDGMVTEQVKFELQNSINAINELEKPAEESAKKIEDLFPKAKHLQEQYNSLKESNSDLHAIIDENNQKCQWLKRQIQSMNELRNAIDNSNNCMPQTSTDNVSPQLISEIKNQIEQICSNLENETQYFDENEYQEVLNQFYTLIQKADIEIDILSSISDKKHSQNTYESILDGEEQEINAELTKFSGNFNFNFGNSPTLTETELPIEETEASSIQDIRSQIISFINSLKHSGQFAESVYDDQISSFENLYKVLDNQKTSIKDLSKYEEYLLSRIRSMNSLGEIEPLHIKQHETEDNSDILSQLTINFKQFLDENKINLNTNLESMENQFLHSIESCVSGSVPKIQSLKRPVVDNSITKFNHSIQELIDKSGEYIPEAERLSAAESYKAIISEKQFDDFHQKRESKQNNKKFERPEFDTAFIEDFRLTVADKLPQSMVNFIERRNKVEEFNDNESDEDTNSSITDVEPLGEDPTLECAYRLNGILRAVNEFEDPVITTLDTSLLNISYENQPISIDPKNLIQKMEKATDLTTYKGMVAAEQAKIYSQKLKEMKVVDENDDPNEQEENQEIEKLTKELEFLTTEIGKNKELKANYLNNIKNLEETSKQLTQKSQDLAQKLQILSSQPVPDIESLKKEISDLEQSFEQEKDFQNTTHNLLLNKLNTLTNTN</sequence>
<evidence type="ECO:0000256" key="2">
    <source>
        <dbReference type="SAM" id="MobiDB-lite"/>
    </source>
</evidence>
<protein>
    <submittedName>
        <fullName evidence="3">Uncharacterized protein</fullName>
    </submittedName>
</protein>
<dbReference type="EMBL" id="DS113226">
    <property type="protein sequence ID" value="EAY17794.1"/>
    <property type="molecule type" value="Genomic_DNA"/>
</dbReference>
<evidence type="ECO:0000313" key="3">
    <source>
        <dbReference type="EMBL" id="EAY17794.1"/>
    </source>
</evidence>
<reference evidence="3" key="2">
    <citation type="journal article" date="2007" name="Science">
        <title>Draft genome sequence of the sexually transmitted pathogen Trichomonas vaginalis.</title>
        <authorList>
            <person name="Carlton J.M."/>
            <person name="Hirt R.P."/>
            <person name="Silva J.C."/>
            <person name="Delcher A.L."/>
            <person name="Schatz M."/>
            <person name="Zhao Q."/>
            <person name="Wortman J.R."/>
            <person name="Bidwell S.L."/>
            <person name="Alsmark U.C.M."/>
            <person name="Besteiro S."/>
            <person name="Sicheritz-Ponten T."/>
            <person name="Noel C.J."/>
            <person name="Dacks J.B."/>
            <person name="Foster P.G."/>
            <person name="Simillion C."/>
            <person name="Van de Peer Y."/>
            <person name="Miranda-Saavedra D."/>
            <person name="Barton G.J."/>
            <person name="Westrop G.D."/>
            <person name="Mueller S."/>
            <person name="Dessi D."/>
            <person name="Fiori P.L."/>
            <person name="Ren Q."/>
            <person name="Paulsen I."/>
            <person name="Zhang H."/>
            <person name="Bastida-Corcuera F.D."/>
            <person name="Simoes-Barbosa A."/>
            <person name="Brown M.T."/>
            <person name="Hayes R.D."/>
            <person name="Mukherjee M."/>
            <person name="Okumura C.Y."/>
            <person name="Schneider R."/>
            <person name="Smith A.J."/>
            <person name="Vanacova S."/>
            <person name="Villalvazo M."/>
            <person name="Haas B.J."/>
            <person name="Pertea M."/>
            <person name="Feldblyum T.V."/>
            <person name="Utterback T.R."/>
            <person name="Shu C.L."/>
            <person name="Osoegawa K."/>
            <person name="de Jong P.J."/>
            <person name="Hrdy I."/>
            <person name="Horvathova L."/>
            <person name="Zubacova Z."/>
            <person name="Dolezal P."/>
            <person name="Malik S.B."/>
            <person name="Logsdon J.M. Jr."/>
            <person name="Henze K."/>
            <person name="Gupta A."/>
            <person name="Wang C.C."/>
            <person name="Dunne R.L."/>
            <person name="Upcroft J.A."/>
            <person name="Upcroft P."/>
            <person name="White O."/>
            <person name="Salzberg S.L."/>
            <person name="Tang P."/>
            <person name="Chiu C.-H."/>
            <person name="Lee Y.-S."/>
            <person name="Embley T.M."/>
            <person name="Coombs G.H."/>
            <person name="Mottram J.C."/>
            <person name="Tachezy J."/>
            <person name="Fraser-Liggett C.M."/>
            <person name="Johnson P.J."/>
        </authorList>
    </citation>
    <scope>NUCLEOTIDE SEQUENCE [LARGE SCALE GENOMIC DNA]</scope>
    <source>
        <strain evidence="3">G3</strain>
    </source>
</reference>
<dbReference type="AlphaFoldDB" id="A2DP94"/>
<feature type="coiled-coil region" evidence="1">
    <location>
        <begin position="565"/>
        <end position="652"/>
    </location>
</feature>
<feature type="compositionally biased region" description="Acidic residues" evidence="2">
    <location>
        <begin position="452"/>
        <end position="461"/>
    </location>
</feature>
<keyword evidence="4" id="KW-1185">Reference proteome</keyword>
<keyword evidence="1" id="KW-0175">Coiled coil</keyword>
<accession>A2DP94</accession>
<evidence type="ECO:0000313" key="4">
    <source>
        <dbReference type="Proteomes" id="UP000001542"/>
    </source>
</evidence>
<organism evidence="3 4">
    <name type="scientific">Trichomonas vaginalis (strain ATCC PRA-98 / G3)</name>
    <dbReference type="NCBI Taxonomy" id="412133"/>
    <lineage>
        <taxon>Eukaryota</taxon>
        <taxon>Metamonada</taxon>
        <taxon>Parabasalia</taxon>
        <taxon>Trichomonadida</taxon>
        <taxon>Trichomonadidae</taxon>
        <taxon>Trichomonas</taxon>
    </lineage>
</organism>
<name>A2DP94_TRIV3</name>